<protein>
    <submittedName>
        <fullName evidence="1">Uncharacterized protein</fullName>
    </submittedName>
</protein>
<organism evidence="1 2">
    <name type="scientific">Methanoculleus sediminis</name>
    <dbReference type="NCBI Taxonomy" id="1550566"/>
    <lineage>
        <taxon>Archaea</taxon>
        <taxon>Methanobacteriati</taxon>
        <taxon>Methanobacteriota</taxon>
        <taxon>Stenosarchaea group</taxon>
        <taxon>Methanomicrobia</taxon>
        <taxon>Methanomicrobiales</taxon>
        <taxon>Methanomicrobiaceae</taxon>
        <taxon>Methanoculleus</taxon>
    </lineage>
</organism>
<dbReference type="Proteomes" id="UP000035301">
    <property type="component" value="Unassembled WGS sequence"/>
</dbReference>
<dbReference type="OrthoDB" id="105440at2157"/>
<reference evidence="1 2" key="1">
    <citation type="journal article" date="2015" name="Int. J. Syst. Evol. Microbiol.">
        <title>Methanoculleus sediminis sp. nov., a methanogen from sediments near a submarine mud volcano.</title>
        <authorList>
            <person name="Chen S.C."/>
            <person name="Chen M.F."/>
            <person name="Lai M.C."/>
            <person name="Weng C.Y."/>
            <person name="Wu S.Y."/>
            <person name="Lin S."/>
            <person name="Yang T.F."/>
            <person name="Chen P.C."/>
        </authorList>
    </citation>
    <scope>NUCLEOTIDE SEQUENCE [LARGE SCALE GENOMIC DNA]</scope>
    <source>
        <strain evidence="1 2">S3Fa</strain>
    </source>
</reference>
<proteinExistence type="predicted"/>
<comment type="caution">
    <text evidence="1">The sequence shown here is derived from an EMBL/GenBank/DDBJ whole genome shotgun (WGS) entry which is preliminary data.</text>
</comment>
<evidence type="ECO:0000313" key="1">
    <source>
        <dbReference type="EMBL" id="KLK89382.1"/>
    </source>
</evidence>
<name>A0A0H1R9W5_9EURY</name>
<accession>A0A0H1R9W5</accession>
<dbReference type="PATRIC" id="fig|1550566.3.peg.83"/>
<dbReference type="RefSeq" id="WP_048180692.1">
    <property type="nucleotide sequence ID" value="NZ_JXOJ01000001.1"/>
</dbReference>
<evidence type="ECO:0000313" key="2">
    <source>
        <dbReference type="Proteomes" id="UP000035301"/>
    </source>
</evidence>
<sequence length="63" mass="7339">MKKFRIELTGFIEMDTDQERDARILAERILEEIRSVFSGHGAIQDCDVGIGQVTEKPLTRRYR</sequence>
<keyword evidence="2" id="KW-1185">Reference proteome</keyword>
<dbReference type="AlphaFoldDB" id="A0A0H1R9W5"/>
<gene>
    <name evidence="1" type="ORF">SZ63_00360</name>
</gene>
<dbReference type="EMBL" id="JXOJ01000001">
    <property type="protein sequence ID" value="KLK89382.1"/>
    <property type="molecule type" value="Genomic_DNA"/>
</dbReference>